<dbReference type="InterPro" id="IPR049448">
    <property type="entry name" value="ACAD9/ACADV-like_C"/>
</dbReference>
<comment type="catalytic activity">
    <reaction evidence="14">
        <text>oxidized [electron-transfer flavoprotein] + hexadecanoyl-CoA + H(+) = (2E)-hexadecenoyl-CoA + reduced [electron-transfer flavoprotein]</text>
        <dbReference type="Rhea" id="RHEA:43448"/>
        <dbReference type="Rhea" id="RHEA-COMP:10685"/>
        <dbReference type="Rhea" id="RHEA-COMP:10686"/>
        <dbReference type="ChEBI" id="CHEBI:15378"/>
        <dbReference type="ChEBI" id="CHEBI:57379"/>
        <dbReference type="ChEBI" id="CHEBI:57692"/>
        <dbReference type="ChEBI" id="CHEBI:58307"/>
        <dbReference type="ChEBI" id="CHEBI:61526"/>
    </reaction>
    <physiologicalReaction direction="left-to-right" evidence="14">
        <dbReference type="Rhea" id="RHEA:43449"/>
    </physiologicalReaction>
</comment>
<comment type="catalytic activity">
    <reaction evidence="20">
        <text>pentadecanoyl-CoA + oxidized [electron-transfer flavoprotein] + H(+) = (2E)-pentadecenoyl-CoA + reduced [electron-transfer flavoprotein]</text>
        <dbReference type="Rhea" id="RHEA:48204"/>
        <dbReference type="Rhea" id="RHEA-COMP:10685"/>
        <dbReference type="Rhea" id="RHEA-COMP:10686"/>
        <dbReference type="ChEBI" id="CHEBI:15378"/>
        <dbReference type="ChEBI" id="CHEBI:57692"/>
        <dbReference type="ChEBI" id="CHEBI:58307"/>
        <dbReference type="ChEBI" id="CHEBI:74309"/>
        <dbReference type="ChEBI" id="CHEBI:77545"/>
    </reaction>
    <physiologicalReaction direction="left-to-right" evidence="20">
        <dbReference type="Rhea" id="RHEA:48205"/>
    </physiologicalReaction>
</comment>
<accession>A0ABD2FDM9</accession>
<evidence type="ECO:0000313" key="37">
    <source>
        <dbReference type="EMBL" id="KAL2807142.1"/>
    </source>
</evidence>
<dbReference type="SUPFAM" id="SSF56645">
    <property type="entry name" value="Acyl-CoA dehydrogenase NM domain-like"/>
    <property type="match status" value="1"/>
</dbReference>
<evidence type="ECO:0000256" key="1">
    <source>
        <dbReference type="ARBA" id="ARBA00001974"/>
    </source>
</evidence>
<organism evidence="37 38">
    <name type="scientific">Daubentonia madagascariensis</name>
    <name type="common">Aye-aye</name>
    <name type="synonym">Sciurus madagascariensis</name>
    <dbReference type="NCBI Taxonomy" id="31869"/>
    <lineage>
        <taxon>Eukaryota</taxon>
        <taxon>Metazoa</taxon>
        <taxon>Chordata</taxon>
        <taxon>Craniata</taxon>
        <taxon>Vertebrata</taxon>
        <taxon>Euteleostomi</taxon>
        <taxon>Mammalia</taxon>
        <taxon>Eutheria</taxon>
        <taxon>Euarchontoglires</taxon>
        <taxon>Primates</taxon>
        <taxon>Strepsirrhini</taxon>
        <taxon>Chiromyiformes</taxon>
        <taxon>Daubentoniidae</taxon>
        <taxon>Daubentonia</taxon>
    </lineage>
</organism>
<comment type="catalytic activity">
    <reaction evidence="26">
        <text>nonanoyl-CoA + oxidized [electron-transfer flavoprotein] + H(+) = (2E)-nonenoyl-CoA + reduced [electron-transfer flavoprotein]</text>
        <dbReference type="Rhea" id="RHEA:48208"/>
        <dbReference type="Rhea" id="RHEA-COMP:10685"/>
        <dbReference type="Rhea" id="RHEA-COMP:10686"/>
        <dbReference type="ChEBI" id="CHEBI:15378"/>
        <dbReference type="ChEBI" id="CHEBI:57692"/>
        <dbReference type="ChEBI" id="CHEBI:58307"/>
        <dbReference type="ChEBI" id="CHEBI:76291"/>
        <dbReference type="ChEBI" id="CHEBI:76292"/>
    </reaction>
    <physiologicalReaction direction="left-to-right" evidence="26">
        <dbReference type="Rhea" id="RHEA:48209"/>
    </physiologicalReaction>
</comment>
<comment type="cofactor">
    <cofactor evidence="1 31">
        <name>FAD</name>
        <dbReference type="ChEBI" id="CHEBI:57692"/>
    </cofactor>
</comment>
<comment type="catalytic activity">
    <reaction evidence="15">
        <text>oxidized [electron-transfer flavoprotein] + (9Z)-octadecenoyl-CoA + H(+) = (2E,9Z)-octadecadienoyl-CoA + reduced [electron-transfer flavoprotein]</text>
        <dbReference type="Rhea" id="RHEA:47300"/>
        <dbReference type="Rhea" id="RHEA-COMP:10685"/>
        <dbReference type="Rhea" id="RHEA-COMP:10686"/>
        <dbReference type="ChEBI" id="CHEBI:15378"/>
        <dbReference type="ChEBI" id="CHEBI:57387"/>
        <dbReference type="ChEBI" id="CHEBI:57692"/>
        <dbReference type="ChEBI" id="CHEBI:58307"/>
        <dbReference type="ChEBI" id="CHEBI:77553"/>
    </reaction>
    <physiologicalReaction direction="left-to-right" evidence="15">
        <dbReference type="Rhea" id="RHEA:47301"/>
    </physiologicalReaction>
</comment>
<evidence type="ECO:0000259" key="34">
    <source>
        <dbReference type="Pfam" id="PF02770"/>
    </source>
</evidence>
<evidence type="ECO:0000256" key="9">
    <source>
        <dbReference type="ARBA" id="ARBA00022990"/>
    </source>
</evidence>
<proteinExistence type="inferred from homology"/>
<comment type="subunit">
    <text evidence="28">Homodimer. Interacts with NDUFAF1 and ECSIT. Part of the mitochondrial complex I assembly/MCIA complex that comprises at least the core subunits TMEM126B, NDUFAF1, ECSIT and ACAD9 and complement subunits such as COA1 and TMEM186. Interacts with TMEM70 and TMEM242.</text>
</comment>
<dbReference type="InterPro" id="IPR006089">
    <property type="entry name" value="Acyl-CoA_DH_CS"/>
</dbReference>
<comment type="catalytic activity">
    <reaction evidence="22">
        <text>(9Z)-hexadecenoyl-CoA + oxidized [electron-transfer flavoprotein] + H(+) = (2E,9Z)-hexadecadienoyl-CoA + reduced [electron-transfer flavoprotein]</text>
        <dbReference type="Rhea" id="RHEA:47304"/>
        <dbReference type="Rhea" id="RHEA-COMP:10685"/>
        <dbReference type="Rhea" id="RHEA-COMP:10686"/>
        <dbReference type="ChEBI" id="CHEBI:15378"/>
        <dbReference type="ChEBI" id="CHEBI:57692"/>
        <dbReference type="ChEBI" id="CHEBI:58307"/>
        <dbReference type="ChEBI" id="CHEBI:61540"/>
        <dbReference type="ChEBI" id="CHEBI:77549"/>
    </reaction>
    <physiologicalReaction direction="left-to-right" evidence="22">
        <dbReference type="Rhea" id="RHEA:47305"/>
    </physiologicalReaction>
</comment>
<dbReference type="PANTHER" id="PTHR43884:SF9">
    <property type="entry name" value="COMPLEX I ASSEMBLY FACTOR ACAD9, MITOCHONDRIAL"/>
    <property type="match status" value="1"/>
</dbReference>
<feature type="chain" id="PRO_5044813348" description="Complex I assembly factor ACAD9, mitochondrial" evidence="32">
    <location>
        <begin position="18"/>
        <end position="572"/>
    </location>
</feature>
<dbReference type="FunFam" id="2.40.110.10:FF:000006">
    <property type="entry name" value="very long-chain specific acyl-CoA dehydrogenase, mitochondrial"/>
    <property type="match status" value="1"/>
</dbReference>
<keyword evidence="4" id="KW-0597">Phosphoprotein</keyword>
<keyword evidence="9" id="KW-0007">Acetylation</keyword>
<keyword evidence="11" id="KW-0496">Mitochondrion</keyword>
<evidence type="ECO:0000256" key="10">
    <source>
        <dbReference type="ARBA" id="ARBA00023002"/>
    </source>
</evidence>
<evidence type="ECO:0000256" key="14">
    <source>
        <dbReference type="ARBA" id="ARBA00047916"/>
    </source>
</evidence>
<name>A0ABD2FDM9_DAUMA</name>
<dbReference type="FunFam" id="1.10.540.10:FF:000001">
    <property type="entry name" value="Very long-chain-specific acyl-CoA dehydrogenase, mitochondrial"/>
    <property type="match status" value="1"/>
</dbReference>
<evidence type="ECO:0000256" key="27">
    <source>
        <dbReference type="ARBA" id="ARBA00055983"/>
    </source>
</evidence>
<evidence type="ECO:0000256" key="18">
    <source>
        <dbReference type="ARBA" id="ARBA00049224"/>
    </source>
</evidence>
<dbReference type="InterPro" id="IPR013786">
    <property type="entry name" value="AcylCoA_DH/ox_N"/>
</dbReference>
<dbReference type="EMBL" id="JBFSEQ010000001">
    <property type="protein sequence ID" value="KAL2807142.1"/>
    <property type="molecule type" value="Genomic_DNA"/>
</dbReference>
<evidence type="ECO:0000256" key="4">
    <source>
        <dbReference type="ARBA" id="ARBA00022553"/>
    </source>
</evidence>
<evidence type="ECO:0000256" key="29">
    <source>
        <dbReference type="ARBA" id="ARBA00073945"/>
    </source>
</evidence>
<evidence type="ECO:0000256" key="7">
    <source>
        <dbReference type="ARBA" id="ARBA00022827"/>
    </source>
</evidence>
<keyword evidence="8" id="KW-0809">Transit peptide</keyword>
<dbReference type="GO" id="GO:0005743">
    <property type="term" value="C:mitochondrial inner membrane"/>
    <property type="evidence" value="ECO:0007669"/>
    <property type="project" value="UniProtKB-SubCell"/>
</dbReference>
<dbReference type="Pfam" id="PF02771">
    <property type="entry name" value="Acyl-CoA_dh_N"/>
    <property type="match status" value="1"/>
</dbReference>
<reference evidence="37 38" key="1">
    <citation type="journal article" date="2024" name="G3 (Bethesda)">
        <title>A hybrid genome assembly of the endangered aye-aye (Daubentonia madagascariensis).</title>
        <authorList>
            <person name="Versoza C.J."/>
            <person name="Pfeifer S.P."/>
        </authorList>
    </citation>
    <scope>NUCLEOTIDE SEQUENCE [LARGE SCALE GENOMIC DNA]</scope>
    <source>
        <strain evidence="37">6821</strain>
    </source>
</reference>
<dbReference type="Gene3D" id="1.10.540.10">
    <property type="entry name" value="Acyl-CoA dehydrogenase/oxidase, N-terminal domain"/>
    <property type="match status" value="1"/>
</dbReference>
<comment type="subcellular location">
    <subcellularLocation>
        <location evidence="2">Mitochondrion inner membrane</location>
        <topology evidence="2">Peripheral membrane protein</topology>
        <orientation evidence="2">Matrix side</orientation>
    </subcellularLocation>
</comment>
<evidence type="ECO:0000256" key="5">
    <source>
        <dbReference type="ARBA" id="ARBA00022630"/>
    </source>
</evidence>
<evidence type="ECO:0000256" key="22">
    <source>
        <dbReference type="ARBA" id="ARBA00051582"/>
    </source>
</evidence>
<comment type="catalytic activity">
    <reaction evidence="16">
        <text>tetradecanoyl-CoA + oxidized [electron-transfer flavoprotein] + H(+) = (2E)-tetradecenoyl-CoA + reduced [electron-transfer flavoprotein]</text>
        <dbReference type="Rhea" id="RHEA:47316"/>
        <dbReference type="Rhea" id="RHEA-COMP:10685"/>
        <dbReference type="Rhea" id="RHEA-COMP:10686"/>
        <dbReference type="ChEBI" id="CHEBI:15378"/>
        <dbReference type="ChEBI" id="CHEBI:57385"/>
        <dbReference type="ChEBI" id="CHEBI:57692"/>
        <dbReference type="ChEBI" id="CHEBI:58307"/>
        <dbReference type="ChEBI" id="CHEBI:61405"/>
    </reaction>
    <physiologicalReaction direction="left-to-right" evidence="16">
        <dbReference type="Rhea" id="RHEA:47317"/>
    </physiologicalReaction>
</comment>
<evidence type="ECO:0000256" key="19">
    <source>
        <dbReference type="ARBA" id="ARBA00050339"/>
    </source>
</evidence>
<dbReference type="InterPro" id="IPR037069">
    <property type="entry name" value="AcylCoA_DH/ox_N_sf"/>
</dbReference>
<dbReference type="Pfam" id="PF21343">
    <property type="entry name" value="ACAD9-ACADV_C"/>
    <property type="match status" value="1"/>
</dbReference>
<dbReference type="PROSITE" id="PS00073">
    <property type="entry name" value="ACYL_COA_DH_2"/>
    <property type="match status" value="1"/>
</dbReference>
<keyword evidence="10 31" id="KW-0560">Oxidoreductase</keyword>
<feature type="domain" description="ACAD9/ACADV-like C-terminal" evidence="36">
    <location>
        <begin position="443"/>
        <end position="561"/>
    </location>
</feature>
<feature type="signal peptide" evidence="32">
    <location>
        <begin position="1"/>
        <end position="17"/>
    </location>
</feature>
<evidence type="ECO:0000256" key="32">
    <source>
        <dbReference type="SAM" id="SignalP"/>
    </source>
</evidence>
<comment type="catalytic activity">
    <reaction evidence="25">
        <text>undecanoyl-CoA + oxidized [electron-transfer flavoprotein] + H(+) = trans-2-undecenoyl-CoA + reduced [electron-transfer flavoprotein]</text>
        <dbReference type="Rhea" id="RHEA:48200"/>
        <dbReference type="Rhea" id="RHEA-COMP:10685"/>
        <dbReference type="Rhea" id="RHEA-COMP:10686"/>
        <dbReference type="ChEBI" id="CHEBI:15378"/>
        <dbReference type="ChEBI" id="CHEBI:57692"/>
        <dbReference type="ChEBI" id="CHEBI:58307"/>
        <dbReference type="ChEBI" id="CHEBI:77547"/>
        <dbReference type="ChEBI" id="CHEBI:77548"/>
    </reaction>
    <physiologicalReaction direction="left-to-right" evidence="25">
        <dbReference type="Rhea" id="RHEA:48201"/>
    </physiologicalReaction>
</comment>
<dbReference type="Pfam" id="PF02770">
    <property type="entry name" value="Acyl-CoA_dh_M"/>
    <property type="match status" value="1"/>
</dbReference>
<keyword evidence="6" id="KW-0999">Mitochondrion inner membrane</keyword>
<evidence type="ECO:0000256" key="12">
    <source>
        <dbReference type="ARBA" id="ARBA00023136"/>
    </source>
</evidence>
<comment type="catalytic activity">
    <reaction evidence="24">
        <text>heptadecanoyl-CoA + oxidized [electron-transfer flavoprotein] + H(+) = trans-2-heptadecenoyl-CoA + reduced [electron-transfer flavoprotein]</text>
        <dbReference type="Rhea" id="RHEA:48196"/>
        <dbReference type="Rhea" id="RHEA-COMP:10685"/>
        <dbReference type="Rhea" id="RHEA-COMP:10686"/>
        <dbReference type="ChEBI" id="CHEBI:15378"/>
        <dbReference type="ChEBI" id="CHEBI:57692"/>
        <dbReference type="ChEBI" id="CHEBI:58307"/>
        <dbReference type="ChEBI" id="CHEBI:74307"/>
        <dbReference type="ChEBI" id="CHEBI:77551"/>
    </reaction>
    <physiologicalReaction direction="left-to-right" evidence="24">
        <dbReference type="Rhea" id="RHEA:48197"/>
    </physiologicalReaction>
</comment>
<comment type="catalytic activity">
    <reaction evidence="19">
        <text>(9E)-octadecenoyl-CoA + oxidized [electron-transfer flavoprotein] + H(+) = (2E,9E)-octadecadienoyl-CoA + reduced [electron-transfer flavoprotein]</text>
        <dbReference type="Rhea" id="RHEA:48192"/>
        <dbReference type="Rhea" id="RHEA-COMP:10685"/>
        <dbReference type="Rhea" id="RHEA-COMP:10686"/>
        <dbReference type="ChEBI" id="CHEBI:15378"/>
        <dbReference type="ChEBI" id="CHEBI:57692"/>
        <dbReference type="ChEBI" id="CHEBI:58307"/>
        <dbReference type="ChEBI" id="CHEBI:77537"/>
        <dbReference type="ChEBI" id="CHEBI:77552"/>
    </reaction>
    <physiologicalReaction direction="left-to-right" evidence="19">
        <dbReference type="Rhea" id="RHEA:48193"/>
    </physiologicalReaction>
</comment>
<dbReference type="InterPro" id="IPR009100">
    <property type="entry name" value="AcylCoA_DH/oxidase_NM_dom_sf"/>
</dbReference>
<dbReference type="AlphaFoldDB" id="A0ABD2FDM9"/>
<keyword evidence="5 31" id="KW-0285">Flavoprotein</keyword>
<feature type="domain" description="Acyl-CoA dehydrogenase/oxidase N-terminal" evidence="35">
    <location>
        <begin position="69"/>
        <end position="174"/>
    </location>
</feature>
<comment type="catalytic activity">
    <reaction evidence="21">
        <text>(9Z,12Z)-octadecadienoyl-CoA + oxidized [electron-transfer flavoprotein] + H(+) = (2E,9Z,12Z)-octadecatrienoyl-CoA + reduced [electron-transfer flavoprotein]</text>
        <dbReference type="Rhea" id="RHEA:48188"/>
        <dbReference type="Rhea" id="RHEA-COMP:10685"/>
        <dbReference type="Rhea" id="RHEA-COMP:10686"/>
        <dbReference type="ChEBI" id="CHEBI:15378"/>
        <dbReference type="ChEBI" id="CHEBI:57383"/>
        <dbReference type="ChEBI" id="CHEBI:57692"/>
        <dbReference type="ChEBI" id="CHEBI:58307"/>
        <dbReference type="ChEBI" id="CHEBI:77558"/>
    </reaction>
    <physiologicalReaction direction="left-to-right" evidence="21">
        <dbReference type="Rhea" id="RHEA:48189"/>
    </physiologicalReaction>
</comment>
<comment type="catalytic activity">
    <reaction evidence="13">
        <text>decanoyl-CoA + oxidized [electron-transfer flavoprotein] + H(+) = (2E)-decenoyl-CoA + reduced [electron-transfer flavoprotein]</text>
        <dbReference type="Rhea" id="RHEA:48176"/>
        <dbReference type="Rhea" id="RHEA-COMP:10685"/>
        <dbReference type="Rhea" id="RHEA-COMP:10686"/>
        <dbReference type="ChEBI" id="CHEBI:15378"/>
        <dbReference type="ChEBI" id="CHEBI:57692"/>
        <dbReference type="ChEBI" id="CHEBI:58307"/>
        <dbReference type="ChEBI" id="CHEBI:61406"/>
        <dbReference type="ChEBI" id="CHEBI:61430"/>
    </reaction>
    <physiologicalReaction direction="left-to-right" evidence="13">
        <dbReference type="Rhea" id="RHEA:48177"/>
    </physiologicalReaction>
</comment>
<comment type="function">
    <text evidence="27">As part of the MCIA complex, primarily participates in the assembly of the mitochondrial complex I and therefore plays a role in oxidative phosphorylation. This moonlighting protein also has a dehydrogenase activity toward a broad range of substrates with greater specificity for long-chain unsaturated acyl-CoAs. However, in vivo, it does not seem to play a primary role in fatty acid oxidation. In addition, the function in complex I assembly is independent of the dehydrogenase activity of the protein.</text>
</comment>
<sequence length="572" mass="63298">MSGCVLFLRTAAGAARACQPLVACTASRRALHTSPPVRAFAKELFLGKIKKKEVFPFPEVSQDELNEINQFVGPVEKFFTEEVDSRKIDQEGKIPDEILEKLKRLGLFGMQVPEEYGGLGLSNTMYARLGEIISLDGSIAVTLAAHQAIGLKGIILAGTEEQKAKYLPKLASGEHIAAFCLTEPASGSDAASIRSRATLSEDKKHYVLSGSKVWITNGGLANIFTVFAKTEVADSDGSVKDKITAFIVERDFGGITNGKPEDKLGIRGSNKMTAEYACTRKQFNKNLSEFGLIQEKFALMAQKAYVMESMAYLTAGMLDQPGFPDCSIEAAMVKVFSSEAAWQCVSEALQILGGSGYMRDYPYERILRDTRILLIFEGTNEILRMYIALTGLQHAGRILTARINELKRGRVTTVMETIGRRLRDSLGRTVNLGLTGDLGLVHPSLADSANKLEENVYYFGRTVETLLLRFGKTIVEEQLVMKRVANILINLYGMTAVLSRASRSIRIGLRNHDHEVLLANTFCVEAYFQNLFSLCQLDKYAPENLDEQIKKVSQQVLEKRTYICAHPLDRTS</sequence>
<evidence type="ECO:0000256" key="30">
    <source>
        <dbReference type="ARBA" id="ARBA00076025"/>
    </source>
</evidence>
<gene>
    <name evidence="37" type="ORF">WCI35_003783</name>
</gene>
<comment type="catalytic activity">
    <reaction evidence="17">
        <text>eicosanoyl-CoA + oxidized [electron-transfer flavoprotein] + H(+) = (2E)-eicosenoyl-CoA + reduced [electron-transfer flavoprotein]</text>
        <dbReference type="Rhea" id="RHEA:47236"/>
        <dbReference type="Rhea" id="RHEA-COMP:10685"/>
        <dbReference type="Rhea" id="RHEA-COMP:10686"/>
        <dbReference type="ChEBI" id="CHEBI:15378"/>
        <dbReference type="ChEBI" id="CHEBI:57380"/>
        <dbReference type="ChEBI" id="CHEBI:57692"/>
        <dbReference type="ChEBI" id="CHEBI:58307"/>
        <dbReference type="ChEBI" id="CHEBI:74691"/>
    </reaction>
    <physiologicalReaction direction="left-to-right" evidence="17">
        <dbReference type="Rhea" id="RHEA:47237"/>
    </physiologicalReaction>
</comment>
<dbReference type="PANTHER" id="PTHR43884">
    <property type="entry name" value="ACYL-COA DEHYDROGENASE"/>
    <property type="match status" value="1"/>
</dbReference>
<feature type="domain" description="Acyl-CoA dehydrogenase/oxidase C-terminal" evidence="33">
    <location>
        <begin position="272"/>
        <end position="388"/>
    </location>
</feature>
<evidence type="ECO:0000256" key="17">
    <source>
        <dbReference type="ARBA" id="ARBA00049140"/>
    </source>
</evidence>
<dbReference type="FunFam" id="1.20.140.10:FF:000008">
    <property type="entry name" value="acyl-CoA dehydrogenase family member 9, mitochondrial"/>
    <property type="match status" value="1"/>
</dbReference>
<evidence type="ECO:0000256" key="24">
    <source>
        <dbReference type="ARBA" id="ARBA00052354"/>
    </source>
</evidence>
<evidence type="ECO:0000256" key="16">
    <source>
        <dbReference type="ARBA" id="ARBA00049038"/>
    </source>
</evidence>
<evidence type="ECO:0000256" key="2">
    <source>
        <dbReference type="ARBA" id="ARBA00004443"/>
    </source>
</evidence>
<evidence type="ECO:0000259" key="35">
    <source>
        <dbReference type="Pfam" id="PF02771"/>
    </source>
</evidence>
<keyword evidence="12" id="KW-0472">Membrane</keyword>
<evidence type="ECO:0000256" key="23">
    <source>
        <dbReference type="ARBA" id="ARBA00052172"/>
    </source>
</evidence>
<comment type="catalytic activity">
    <reaction evidence="18">
        <text>octadecanoyl-CoA + oxidized [electron-transfer flavoprotein] + H(+) = (2E)-octadecenoyl-CoA + reduced [electron-transfer flavoprotein]</text>
        <dbReference type="Rhea" id="RHEA:47240"/>
        <dbReference type="Rhea" id="RHEA-COMP:10685"/>
        <dbReference type="Rhea" id="RHEA-COMP:10686"/>
        <dbReference type="ChEBI" id="CHEBI:15378"/>
        <dbReference type="ChEBI" id="CHEBI:57394"/>
        <dbReference type="ChEBI" id="CHEBI:57692"/>
        <dbReference type="ChEBI" id="CHEBI:58307"/>
        <dbReference type="ChEBI" id="CHEBI:71412"/>
    </reaction>
    <physiologicalReaction direction="left-to-right" evidence="18">
        <dbReference type="Rhea" id="RHEA:47241"/>
    </physiologicalReaction>
</comment>
<dbReference type="SUPFAM" id="SSF47203">
    <property type="entry name" value="Acyl-CoA dehydrogenase C-terminal domain-like"/>
    <property type="match status" value="2"/>
</dbReference>
<evidence type="ECO:0000259" key="33">
    <source>
        <dbReference type="Pfam" id="PF00441"/>
    </source>
</evidence>
<dbReference type="InterPro" id="IPR009075">
    <property type="entry name" value="AcylCo_DH/oxidase_C"/>
</dbReference>
<evidence type="ECO:0000256" key="3">
    <source>
        <dbReference type="ARBA" id="ARBA00009347"/>
    </source>
</evidence>
<feature type="domain" description="Acyl-CoA oxidase/dehydrogenase middle" evidence="34">
    <location>
        <begin position="178"/>
        <end position="270"/>
    </location>
</feature>
<comment type="catalytic activity">
    <reaction evidence="23">
        <text>(4Z,7Z,10Z,13Z,16Z,19Z)-docosahexaenoyl-CoA + oxidized [electron-transfer flavoprotein] + H(+) = (2E,4Z,7Z,10Z,13Z,16Z,19Z)-docosaheptaenoyl-CoA + reduced [electron-transfer flavoprotein]</text>
        <dbReference type="Rhea" id="RHEA:48184"/>
        <dbReference type="Rhea" id="RHEA-COMP:10685"/>
        <dbReference type="Rhea" id="RHEA-COMP:10686"/>
        <dbReference type="ChEBI" id="CHEBI:15378"/>
        <dbReference type="ChEBI" id="CHEBI:57692"/>
        <dbReference type="ChEBI" id="CHEBI:58307"/>
        <dbReference type="ChEBI" id="CHEBI:74298"/>
        <dbReference type="ChEBI" id="CHEBI:77559"/>
    </reaction>
    <physiologicalReaction direction="left-to-right" evidence="23">
        <dbReference type="Rhea" id="RHEA:48185"/>
    </physiologicalReaction>
</comment>
<dbReference type="Pfam" id="PF00441">
    <property type="entry name" value="Acyl-CoA_dh_1"/>
    <property type="match status" value="1"/>
</dbReference>
<evidence type="ECO:0000259" key="36">
    <source>
        <dbReference type="Pfam" id="PF21343"/>
    </source>
</evidence>
<comment type="caution">
    <text evidence="37">The sequence shown here is derived from an EMBL/GenBank/DDBJ whole genome shotgun (WGS) entry which is preliminary data.</text>
</comment>
<evidence type="ECO:0000256" key="31">
    <source>
        <dbReference type="RuleBase" id="RU362125"/>
    </source>
</evidence>
<protein>
    <recommendedName>
        <fullName evidence="29">Complex I assembly factor ACAD9, mitochondrial</fullName>
    </recommendedName>
    <alternativeName>
        <fullName evidence="30">Acyl-CoA dehydrogenase family member 9</fullName>
    </alternativeName>
</protein>
<evidence type="ECO:0000256" key="20">
    <source>
        <dbReference type="ARBA" id="ARBA00050383"/>
    </source>
</evidence>
<evidence type="ECO:0000256" key="13">
    <source>
        <dbReference type="ARBA" id="ARBA00047546"/>
    </source>
</evidence>
<evidence type="ECO:0000256" key="21">
    <source>
        <dbReference type="ARBA" id="ARBA00051128"/>
    </source>
</evidence>
<dbReference type="Proteomes" id="UP001610411">
    <property type="component" value="Unassembled WGS sequence"/>
</dbReference>
<evidence type="ECO:0000313" key="38">
    <source>
        <dbReference type="Proteomes" id="UP001610411"/>
    </source>
</evidence>
<evidence type="ECO:0000256" key="25">
    <source>
        <dbReference type="ARBA" id="ARBA00052438"/>
    </source>
</evidence>
<dbReference type="FunFam" id="1.20.140.10:FF:000023">
    <property type="entry name" value="Acyl-CoA dehydrogenase family member 9"/>
    <property type="match status" value="1"/>
</dbReference>
<keyword evidence="32" id="KW-0732">Signal</keyword>
<evidence type="ECO:0000256" key="11">
    <source>
        <dbReference type="ARBA" id="ARBA00023128"/>
    </source>
</evidence>
<dbReference type="InterPro" id="IPR006091">
    <property type="entry name" value="Acyl-CoA_Oxase/DH_mid-dom"/>
</dbReference>
<comment type="similarity">
    <text evidence="3 31">Belongs to the acyl-CoA dehydrogenase family.</text>
</comment>
<evidence type="ECO:0000256" key="8">
    <source>
        <dbReference type="ARBA" id="ARBA00022946"/>
    </source>
</evidence>
<keyword evidence="7 31" id="KW-0274">FAD</keyword>
<evidence type="ECO:0000256" key="26">
    <source>
        <dbReference type="ARBA" id="ARBA00052466"/>
    </source>
</evidence>
<dbReference type="GO" id="GO:0004466">
    <property type="term" value="F:long-chain fatty acyl-CoA dehydrogenase activity"/>
    <property type="evidence" value="ECO:0007669"/>
    <property type="project" value="UniProtKB-ARBA"/>
</dbReference>
<evidence type="ECO:0000256" key="28">
    <source>
        <dbReference type="ARBA" id="ARBA00064101"/>
    </source>
</evidence>
<dbReference type="Gene3D" id="1.20.140.10">
    <property type="entry name" value="Butyryl-CoA Dehydrogenase, subunit A, domain 3"/>
    <property type="match status" value="2"/>
</dbReference>
<keyword evidence="38" id="KW-1185">Reference proteome</keyword>
<dbReference type="PROSITE" id="PS00072">
    <property type="entry name" value="ACYL_COA_DH_1"/>
    <property type="match status" value="1"/>
</dbReference>
<evidence type="ECO:0000256" key="15">
    <source>
        <dbReference type="ARBA" id="ARBA00048725"/>
    </source>
</evidence>
<dbReference type="GO" id="GO:0006631">
    <property type="term" value="P:fatty acid metabolic process"/>
    <property type="evidence" value="ECO:0007669"/>
    <property type="project" value="UniProtKB-ARBA"/>
</dbReference>
<dbReference type="InterPro" id="IPR036250">
    <property type="entry name" value="AcylCo_DH-like_C"/>
</dbReference>
<evidence type="ECO:0000256" key="6">
    <source>
        <dbReference type="ARBA" id="ARBA00022792"/>
    </source>
</evidence>